<dbReference type="InterPro" id="IPR010998">
    <property type="entry name" value="Integrase_recombinase_N"/>
</dbReference>
<keyword evidence="2 3" id="KW-0238">DNA-binding</keyword>
<evidence type="ECO:0000259" key="4">
    <source>
        <dbReference type="PROSITE" id="PS51900"/>
    </source>
</evidence>
<dbReference type="GO" id="GO:0015074">
    <property type="term" value="P:DNA integration"/>
    <property type="evidence" value="ECO:0007669"/>
    <property type="project" value="UniProtKB-KW"/>
</dbReference>
<dbReference type="InterPro" id="IPR011010">
    <property type="entry name" value="DNA_brk_join_enz"/>
</dbReference>
<dbReference type="PROSITE" id="PS51900">
    <property type="entry name" value="CB"/>
    <property type="match status" value="1"/>
</dbReference>
<dbReference type="Gene3D" id="1.10.150.130">
    <property type="match status" value="1"/>
</dbReference>
<sequence>MHIILVMANSTKVRSLTDAEIEWLDTLTLSEAARTAYKGEVGRLSAFCATRGVSTIRRLKADHWTAYLSCLMEDRTFFKPKAKPLKPRSALQAARITRSFLSFCARRHWIDWDPAEHDLVSQIADAAELPAFTLEDLPERVRLVLTGELVAGDMREARQNLALGLGFWGALVPREIALLTVGNLHLPSKRRSCELHCSWRPLPLMLPTTLSGIWRRYRDFREERGQDLNPKSPLVASLRDGAALHPWSVWALMRSGDESEVGDASLSNTRLLRRVYMQTTTQDATRDVDVVRGQAGMPPHGPGVPAEPARRRILNQLHDATIVRLAA</sequence>
<name>A0A254N5Q6_9BURK</name>
<dbReference type="AlphaFoldDB" id="A0A254N5Q6"/>
<evidence type="ECO:0000256" key="3">
    <source>
        <dbReference type="PROSITE-ProRule" id="PRU01248"/>
    </source>
</evidence>
<organism evidence="5 6">
    <name type="scientific">Roseateles puraquae</name>
    <dbReference type="NCBI Taxonomy" id="431059"/>
    <lineage>
        <taxon>Bacteria</taxon>
        <taxon>Pseudomonadati</taxon>
        <taxon>Pseudomonadota</taxon>
        <taxon>Betaproteobacteria</taxon>
        <taxon>Burkholderiales</taxon>
        <taxon>Sphaerotilaceae</taxon>
        <taxon>Roseateles</taxon>
    </lineage>
</organism>
<keyword evidence="6" id="KW-1185">Reference proteome</keyword>
<keyword evidence="1" id="KW-0229">DNA integration</keyword>
<dbReference type="SUPFAM" id="SSF56349">
    <property type="entry name" value="DNA breaking-rejoining enzymes"/>
    <property type="match status" value="1"/>
</dbReference>
<reference evidence="5 6" key="1">
    <citation type="journal article" date="2007" name="Int. J. Syst. Evol. Microbiol.">
        <title>Description of Pelomonas aquatica sp. nov. and Pelomonas puraquae sp. nov., isolated from industrial and haemodialysis water.</title>
        <authorList>
            <person name="Gomila M."/>
            <person name="Bowien B."/>
            <person name="Falsen E."/>
            <person name="Moore E.R."/>
            <person name="Lalucat J."/>
        </authorList>
    </citation>
    <scope>NUCLEOTIDE SEQUENCE [LARGE SCALE GENOMIC DNA]</scope>
    <source>
        <strain evidence="5 6">CCUG 52769</strain>
    </source>
</reference>
<protein>
    <recommendedName>
        <fullName evidence="4">Core-binding (CB) domain-containing protein</fullName>
    </recommendedName>
</protein>
<evidence type="ECO:0000313" key="5">
    <source>
        <dbReference type="EMBL" id="OWR02162.1"/>
    </source>
</evidence>
<gene>
    <name evidence="5" type="ORF">CDO81_20700</name>
</gene>
<evidence type="ECO:0000256" key="2">
    <source>
        <dbReference type="ARBA" id="ARBA00023125"/>
    </source>
</evidence>
<dbReference type="GO" id="GO:0003677">
    <property type="term" value="F:DNA binding"/>
    <property type="evidence" value="ECO:0007669"/>
    <property type="project" value="UniProtKB-UniRule"/>
</dbReference>
<proteinExistence type="predicted"/>
<evidence type="ECO:0000313" key="6">
    <source>
        <dbReference type="Proteomes" id="UP000197446"/>
    </source>
</evidence>
<dbReference type="Proteomes" id="UP000197446">
    <property type="component" value="Unassembled WGS sequence"/>
</dbReference>
<accession>A0A254N5Q6</accession>
<dbReference type="InterPro" id="IPR044068">
    <property type="entry name" value="CB"/>
</dbReference>
<evidence type="ECO:0000256" key="1">
    <source>
        <dbReference type="ARBA" id="ARBA00022908"/>
    </source>
</evidence>
<feature type="domain" description="Core-binding (CB)" evidence="4">
    <location>
        <begin position="14"/>
        <end position="105"/>
    </location>
</feature>
<dbReference type="EMBL" id="NISI01000010">
    <property type="protein sequence ID" value="OWR02162.1"/>
    <property type="molecule type" value="Genomic_DNA"/>
</dbReference>
<comment type="caution">
    <text evidence="5">The sequence shown here is derived from an EMBL/GenBank/DDBJ whole genome shotgun (WGS) entry which is preliminary data.</text>
</comment>